<dbReference type="EC" id="3.1.1.29" evidence="1 7"/>
<dbReference type="Pfam" id="PF01195">
    <property type="entry name" value="Pept_tRNA_hydro"/>
    <property type="match status" value="1"/>
</dbReference>
<dbReference type="PANTHER" id="PTHR17224">
    <property type="entry name" value="PEPTIDYL-TRNA HYDROLASE"/>
    <property type="match status" value="1"/>
</dbReference>
<evidence type="ECO:0000313" key="9">
    <source>
        <dbReference type="EMBL" id="OGK44280.1"/>
    </source>
</evidence>
<evidence type="ECO:0000256" key="4">
    <source>
        <dbReference type="ARBA" id="ARBA00022884"/>
    </source>
</evidence>
<dbReference type="InterPro" id="IPR001328">
    <property type="entry name" value="Pept_tRNA_hydro"/>
</dbReference>
<dbReference type="GO" id="GO:0004045">
    <property type="term" value="F:peptidyl-tRNA hydrolase activity"/>
    <property type="evidence" value="ECO:0007669"/>
    <property type="project" value="UniProtKB-EC"/>
</dbReference>
<gene>
    <name evidence="9" type="ORF">A2957_03100</name>
</gene>
<evidence type="ECO:0000256" key="7">
    <source>
        <dbReference type="RuleBase" id="RU000673"/>
    </source>
</evidence>
<evidence type="ECO:0000256" key="2">
    <source>
        <dbReference type="ARBA" id="ARBA00022555"/>
    </source>
</evidence>
<keyword evidence="2" id="KW-0820">tRNA-binding</keyword>
<dbReference type="Proteomes" id="UP000179072">
    <property type="component" value="Unassembled WGS sequence"/>
</dbReference>
<dbReference type="NCBIfam" id="TIGR00447">
    <property type="entry name" value="pth"/>
    <property type="match status" value="1"/>
</dbReference>
<keyword evidence="4" id="KW-0694">RNA-binding</keyword>
<dbReference type="Gene3D" id="3.40.50.1470">
    <property type="entry name" value="Peptidyl-tRNA hydrolase"/>
    <property type="match status" value="1"/>
</dbReference>
<name>A0A1F7ILY0_9BACT</name>
<dbReference type="STRING" id="1802060.A2957_03100"/>
<comment type="caution">
    <text evidence="9">The sequence shown here is derived from an EMBL/GenBank/DDBJ whole genome shotgun (WGS) entry which is preliminary data.</text>
</comment>
<dbReference type="EMBL" id="MGAK01000020">
    <property type="protein sequence ID" value="OGK44280.1"/>
    <property type="molecule type" value="Genomic_DNA"/>
</dbReference>
<accession>A0A1F7ILY0</accession>
<evidence type="ECO:0000256" key="3">
    <source>
        <dbReference type="ARBA" id="ARBA00022801"/>
    </source>
</evidence>
<sequence length="181" mass="20769">MKLFIGLGNPGKEHENNRHNAGFMFLDFIAGTFNTESNFKNEKKFEADMFEVVIDAEKILFVKPQTYMNAIGRTVKKLADFYKIDPDNIIVAHDDLDLELGSFKIQKGKGPKIHNGILSIEEHLGSSDFTRIRIGIDNRDPENRFQGKDYVLSSFTHEEELKLNDIFNKIIKNLQSTFRLG</sequence>
<dbReference type="InterPro" id="IPR036416">
    <property type="entry name" value="Pept_tRNA_hydro_sf"/>
</dbReference>
<dbReference type="PANTHER" id="PTHR17224:SF1">
    <property type="entry name" value="PEPTIDYL-TRNA HYDROLASE"/>
    <property type="match status" value="1"/>
</dbReference>
<dbReference type="GO" id="GO:0000049">
    <property type="term" value="F:tRNA binding"/>
    <property type="evidence" value="ECO:0007669"/>
    <property type="project" value="UniProtKB-KW"/>
</dbReference>
<dbReference type="PROSITE" id="PS01195">
    <property type="entry name" value="PEPT_TRNA_HYDROL_1"/>
    <property type="match status" value="1"/>
</dbReference>
<dbReference type="CDD" id="cd00462">
    <property type="entry name" value="PTH"/>
    <property type="match status" value="1"/>
</dbReference>
<organism evidence="9 10">
    <name type="scientific">Candidatus Roizmanbacteria bacterium RIFCSPLOWO2_01_FULL_38_11</name>
    <dbReference type="NCBI Taxonomy" id="1802060"/>
    <lineage>
        <taxon>Bacteria</taxon>
        <taxon>Candidatus Roizmaniibacteriota</taxon>
    </lineage>
</organism>
<protein>
    <recommendedName>
        <fullName evidence="6 7">Peptidyl-tRNA hydrolase</fullName>
        <ecNumber evidence="1 7">3.1.1.29</ecNumber>
    </recommendedName>
</protein>
<evidence type="ECO:0000256" key="6">
    <source>
        <dbReference type="ARBA" id="ARBA00050038"/>
    </source>
</evidence>
<dbReference type="InterPro" id="IPR018171">
    <property type="entry name" value="Pept_tRNA_hydro_CS"/>
</dbReference>
<dbReference type="AlphaFoldDB" id="A0A1F7ILY0"/>
<reference evidence="9 10" key="1">
    <citation type="journal article" date="2016" name="Nat. Commun.">
        <title>Thousands of microbial genomes shed light on interconnected biogeochemical processes in an aquifer system.</title>
        <authorList>
            <person name="Anantharaman K."/>
            <person name="Brown C.T."/>
            <person name="Hug L.A."/>
            <person name="Sharon I."/>
            <person name="Castelle C.J."/>
            <person name="Probst A.J."/>
            <person name="Thomas B.C."/>
            <person name="Singh A."/>
            <person name="Wilkins M.J."/>
            <person name="Karaoz U."/>
            <person name="Brodie E.L."/>
            <person name="Williams K.H."/>
            <person name="Hubbard S.S."/>
            <person name="Banfield J.F."/>
        </authorList>
    </citation>
    <scope>NUCLEOTIDE SEQUENCE [LARGE SCALE GENOMIC DNA]</scope>
</reference>
<comment type="catalytic activity">
    <reaction evidence="7">
        <text>an N-acyl-L-alpha-aminoacyl-tRNA + H2O = an N-acyl-L-amino acid + a tRNA + H(+)</text>
        <dbReference type="Rhea" id="RHEA:54448"/>
        <dbReference type="Rhea" id="RHEA-COMP:10123"/>
        <dbReference type="Rhea" id="RHEA-COMP:13883"/>
        <dbReference type="ChEBI" id="CHEBI:15377"/>
        <dbReference type="ChEBI" id="CHEBI:15378"/>
        <dbReference type="ChEBI" id="CHEBI:59874"/>
        <dbReference type="ChEBI" id="CHEBI:78442"/>
        <dbReference type="ChEBI" id="CHEBI:138191"/>
        <dbReference type="EC" id="3.1.1.29"/>
    </reaction>
</comment>
<feature type="non-terminal residue" evidence="9">
    <location>
        <position position="181"/>
    </location>
</feature>
<evidence type="ECO:0000256" key="8">
    <source>
        <dbReference type="RuleBase" id="RU004320"/>
    </source>
</evidence>
<evidence type="ECO:0000256" key="1">
    <source>
        <dbReference type="ARBA" id="ARBA00013260"/>
    </source>
</evidence>
<evidence type="ECO:0000313" key="10">
    <source>
        <dbReference type="Proteomes" id="UP000179072"/>
    </source>
</evidence>
<comment type="similarity">
    <text evidence="5 8">Belongs to the PTH family.</text>
</comment>
<dbReference type="SUPFAM" id="SSF53178">
    <property type="entry name" value="Peptidyl-tRNA hydrolase-like"/>
    <property type="match status" value="1"/>
</dbReference>
<dbReference type="HAMAP" id="MF_00083">
    <property type="entry name" value="Pept_tRNA_hydro_bact"/>
    <property type="match status" value="1"/>
</dbReference>
<proteinExistence type="inferred from homology"/>
<evidence type="ECO:0000256" key="5">
    <source>
        <dbReference type="ARBA" id="ARBA00038063"/>
    </source>
</evidence>
<keyword evidence="3 7" id="KW-0378">Hydrolase</keyword>